<dbReference type="EMBL" id="LR131273">
    <property type="protein sequence ID" value="VDR41416.1"/>
    <property type="molecule type" value="Genomic_DNA"/>
</dbReference>
<evidence type="ECO:0000313" key="1">
    <source>
        <dbReference type="EMBL" id="MBS4101694.1"/>
    </source>
</evidence>
<dbReference type="RefSeq" id="WP_126198516.1">
    <property type="nucleotide sequence ID" value="NZ_CP085954.1"/>
</dbReference>
<protein>
    <submittedName>
        <fullName evidence="1">Twin-arginine translocation signal domain-containing protein</fullName>
    </submittedName>
</protein>
<evidence type="ECO:0000313" key="2">
    <source>
        <dbReference type="EMBL" id="VDR41416.1"/>
    </source>
</evidence>
<dbReference type="InterPro" id="IPR019546">
    <property type="entry name" value="TAT_signal_bac_arc"/>
</dbReference>
<proteinExistence type="predicted"/>
<dbReference type="PROSITE" id="PS51318">
    <property type="entry name" value="TAT"/>
    <property type="match status" value="1"/>
</dbReference>
<accession>A0A3P8MEA9</accession>
<name>A0A3P8MEA9_TSUPA</name>
<evidence type="ECO:0000313" key="3">
    <source>
        <dbReference type="Proteomes" id="UP000271626"/>
    </source>
</evidence>
<dbReference type="OrthoDB" id="2284173at2"/>
<organism evidence="2 3">
    <name type="scientific">Tsukamurella paurometabola</name>
    <name type="common">Corynebacterium paurometabolum</name>
    <dbReference type="NCBI Taxonomy" id="2061"/>
    <lineage>
        <taxon>Bacteria</taxon>
        <taxon>Bacillati</taxon>
        <taxon>Actinomycetota</taxon>
        <taxon>Actinomycetes</taxon>
        <taxon>Mycobacteriales</taxon>
        <taxon>Tsukamurellaceae</taxon>
        <taxon>Tsukamurella</taxon>
    </lineage>
</organism>
<sequence length="294" mass="31396">MTGFVPSRRRFLTGAAGAGLAAAVATKGGALAEPARRPELRTRLAGVSVSQASVRAWERRRMPITAARLLRDHPGVAVGELHALVDRGTVDPSDLPAARAALARTRESLGVDRIREMLEPETAMAGAATLAAKAASGGRWAIADTEIAAPRGTAEGMVEWFTRERTTDDQPVWTGACPDHYVIVTGRDGRQEVIEVTGGAVLPLRFFVDYTDVAAIPVPRDPSYPLELAGTAFLASGEMIGGVRHQFRDLPDGGFRGRLRVAFPAAVPGLCITEHQWHLAVEFGNWIDGYLASA</sequence>
<dbReference type="AlphaFoldDB" id="A0A3P8MEA9"/>
<dbReference type="EMBL" id="JAGXOE010000020">
    <property type="protein sequence ID" value="MBS4101694.1"/>
    <property type="molecule type" value="Genomic_DNA"/>
</dbReference>
<dbReference type="Proteomes" id="UP000271626">
    <property type="component" value="Chromosome"/>
</dbReference>
<reference evidence="1 4" key="2">
    <citation type="submission" date="2021-04" db="EMBL/GenBank/DDBJ databases">
        <title>Whole genome sequence analysis of a thiophenic sulfur metabolizing bacteria.</title>
        <authorList>
            <person name="Akhtar N."/>
            <person name="Akram J."/>
            <person name="Aslam A."/>
        </authorList>
    </citation>
    <scope>NUCLEOTIDE SEQUENCE [LARGE SCALE GENOMIC DNA]</scope>
    <source>
        <strain evidence="1 4">3OW</strain>
    </source>
</reference>
<dbReference type="InterPro" id="IPR006311">
    <property type="entry name" value="TAT_signal"/>
</dbReference>
<gene>
    <name evidence="1" type="ORF">KFZ73_10620</name>
    <name evidence="2" type="ORF">NCTC10741_04587</name>
</gene>
<keyword evidence="4" id="KW-1185">Reference proteome</keyword>
<reference evidence="2 3" key="1">
    <citation type="submission" date="2018-12" db="EMBL/GenBank/DDBJ databases">
        <authorList>
            <consortium name="Pathogen Informatics"/>
        </authorList>
    </citation>
    <scope>NUCLEOTIDE SEQUENCE [LARGE SCALE GENOMIC DNA]</scope>
    <source>
        <strain evidence="2 3">NCTC10741</strain>
    </source>
</reference>
<dbReference type="Proteomes" id="UP000676853">
    <property type="component" value="Unassembled WGS sequence"/>
</dbReference>
<evidence type="ECO:0000313" key="4">
    <source>
        <dbReference type="Proteomes" id="UP000676853"/>
    </source>
</evidence>
<dbReference type="NCBIfam" id="TIGR01409">
    <property type="entry name" value="TAT_signal_seq"/>
    <property type="match status" value="1"/>
</dbReference>